<sequence>MKRIARLGSALAALVVGTTLLGACNDDSPKTTAKTPNAAAMDCTDPNIPMGEWRKRCDTESGEASPTAKDSAAPRSSAPASDATAAPGAGSTTAQVGDTISLTGFEGVKLDATVVKVVDPATPENEYMKPKAGTRLVAVQWRIANTGTVPVDSGPTSGSNVVDGSGQQFDASYYPTSAGPEFPSGVKIPPGESRLGFVTYEVPDDSKVVKIQFAANSGYAKQTGQWAVS</sequence>
<evidence type="ECO:0000313" key="5">
    <source>
        <dbReference type="EMBL" id="GAA4959437.1"/>
    </source>
</evidence>
<comment type="caution">
    <text evidence="5">The sequence shown here is derived from an EMBL/GenBank/DDBJ whole genome shotgun (WGS) entry which is preliminary data.</text>
</comment>
<dbReference type="InterPro" id="IPR029051">
    <property type="entry name" value="DUF4352"/>
</dbReference>
<reference evidence="6" key="1">
    <citation type="journal article" date="2019" name="Int. J. Syst. Evol. Microbiol.">
        <title>The Global Catalogue of Microorganisms (GCM) 10K type strain sequencing project: providing services to taxonomists for standard genome sequencing and annotation.</title>
        <authorList>
            <consortium name="The Broad Institute Genomics Platform"/>
            <consortium name="The Broad Institute Genome Sequencing Center for Infectious Disease"/>
            <person name="Wu L."/>
            <person name="Ma J."/>
        </authorList>
    </citation>
    <scope>NUCLEOTIDE SEQUENCE [LARGE SCALE GENOMIC DNA]</scope>
    <source>
        <strain evidence="6">JCM 17986</strain>
    </source>
</reference>
<dbReference type="Pfam" id="PF11611">
    <property type="entry name" value="DUF4352"/>
    <property type="match status" value="1"/>
</dbReference>
<feature type="chain" id="PRO_5046651135" description="DUF4352 domain-containing protein" evidence="3">
    <location>
        <begin position="24"/>
        <end position="229"/>
    </location>
</feature>
<gene>
    <name evidence="5" type="ORF">GCM10023205_22960</name>
</gene>
<dbReference type="PROSITE" id="PS51257">
    <property type="entry name" value="PROKAR_LIPOPROTEIN"/>
    <property type="match status" value="1"/>
</dbReference>
<keyword evidence="6" id="KW-1185">Reference proteome</keyword>
<keyword evidence="1 3" id="KW-0732">Signal</keyword>
<dbReference type="RefSeq" id="WP_345675282.1">
    <property type="nucleotide sequence ID" value="NZ_BAABHS010000007.1"/>
</dbReference>
<protein>
    <recommendedName>
        <fullName evidence="4">DUF4352 domain-containing protein</fullName>
    </recommendedName>
</protein>
<feature type="signal peptide" evidence="3">
    <location>
        <begin position="1"/>
        <end position="23"/>
    </location>
</feature>
<dbReference type="EMBL" id="BAABHS010000007">
    <property type="protein sequence ID" value="GAA4959437.1"/>
    <property type="molecule type" value="Genomic_DNA"/>
</dbReference>
<evidence type="ECO:0000256" key="3">
    <source>
        <dbReference type="SAM" id="SignalP"/>
    </source>
</evidence>
<proteinExistence type="predicted"/>
<organism evidence="5 6">
    <name type="scientific">Yinghuangia aomiensis</name>
    <dbReference type="NCBI Taxonomy" id="676205"/>
    <lineage>
        <taxon>Bacteria</taxon>
        <taxon>Bacillati</taxon>
        <taxon>Actinomycetota</taxon>
        <taxon>Actinomycetes</taxon>
        <taxon>Kitasatosporales</taxon>
        <taxon>Streptomycetaceae</taxon>
        <taxon>Yinghuangia</taxon>
    </lineage>
</organism>
<evidence type="ECO:0000313" key="6">
    <source>
        <dbReference type="Proteomes" id="UP001500466"/>
    </source>
</evidence>
<dbReference type="Proteomes" id="UP001500466">
    <property type="component" value="Unassembled WGS sequence"/>
</dbReference>
<feature type="compositionally biased region" description="Low complexity" evidence="2">
    <location>
        <begin position="70"/>
        <end position="94"/>
    </location>
</feature>
<feature type="region of interest" description="Disordered" evidence="2">
    <location>
        <begin position="25"/>
        <end position="95"/>
    </location>
</feature>
<evidence type="ECO:0000259" key="4">
    <source>
        <dbReference type="Pfam" id="PF11611"/>
    </source>
</evidence>
<name>A0ABP9H3V8_9ACTN</name>
<feature type="compositionally biased region" description="Low complexity" evidence="2">
    <location>
        <begin position="30"/>
        <end position="40"/>
    </location>
</feature>
<accession>A0ABP9H3V8</accession>
<evidence type="ECO:0000256" key="2">
    <source>
        <dbReference type="SAM" id="MobiDB-lite"/>
    </source>
</evidence>
<evidence type="ECO:0000256" key="1">
    <source>
        <dbReference type="ARBA" id="ARBA00022729"/>
    </source>
</evidence>
<dbReference type="Gene3D" id="2.60.40.1240">
    <property type="match status" value="1"/>
</dbReference>
<feature type="domain" description="DUF4352" evidence="4">
    <location>
        <begin position="109"/>
        <end position="220"/>
    </location>
</feature>
<dbReference type="InterPro" id="IPR029050">
    <property type="entry name" value="Immunoprotect_excell_Ig-like"/>
</dbReference>